<proteinExistence type="predicted"/>
<evidence type="ECO:0000313" key="1">
    <source>
        <dbReference type="EMBL" id="CAG9317083.1"/>
    </source>
</evidence>
<reference evidence="1" key="1">
    <citation type="submission" date="2021-09" db="EMBL/GenBank/DDBJ databases">
        <authorList>
            <consortium name="AG Swart"/>
            <person name="Singh M."/>
            <person name="Singh A."/>
            <person name="Seah K."/>
            <person name="Emmerich C."/>
        </authorList>
    </citation>
    <scope>NUCLEOTIDE SEQUENCE</scope>
    <source>
        <strain evidence="1">ATCC30299</strain>
    </source>
</reference>
<sequence length="92" mass="10494">MGVNISDRILEFLKFLICCNSHHLPPEGDIEFVDEFPRTNKRRATRKRSNASLHISSDEWRSTSCSIRRSTIIEGSGLESISENFAQEVINV</sequence>
<dbReference type="EMBL" id="CAJZBQ010000017">
    <property type="protein sequence ID" value="CAG9317083.1"/>
    <property type="molecule type" value="Genomic_DNA"/>
</dbReference>
<comment type="caution">
    <text evidence="1">The sequence shown here is derived from an EMBL/GenBank/DDBJ whole genome shotgun (WGS) entry which is preliminary data.</text>
</comment>
<protein>
    <submittedName>
        <fullName evidence="1">Uncharacterized protein</fullName>
    </submittedName>
</protein>
<keyword evidence="2" id="KW-1185">Reference proteome</keyword>
<name>A0AAU9IVF4_9CILI</name>
<dbReference type="Proteomes" id="UP001162131">
    <property type="component" value="Unassembled WGS sequence"/>
</dbReference>
<dbReference type="AlphaFoldDB" id="A0AAU9IVF4"/>
<gene>
    <name evidence="1" type="ORF">BSTOLATCC_MIC17705</name>
</gene>
<organism evidence="1 2">
    <name type="scientific">Blepharisma stoltei</name>
    <dbReference type="NCBI Taxonomy" id="1481888"/>
    <lineage>
        <taxon>Eukaryota</taxon>
        <taxon>Sar</taxon>
        <taxon>Alveolata</taxon>
        <taxon>Ciliophora</taxon>
        <taxon>Postciliodesmatophora</taxon>
        <taxon>Heterotrichea</taxon>
        <taxon>Heterotrichida</taxon>
        <taxon>Blepharismidae</taxon>
        <taxon>Blepharisma</taxon>
    </lineage>
</organism>
<evidence type="ECO:0000313" key="2">
    <source>
        <dbReference type="Proteomes" id="UP001162131"/>
    </source>
</evidence>
<accession>A0AAU9IVF4</accession>